<sequence length="250" mass="27674">MAVSLGASSYSCLSAAPGSKDPPFKLSCKFKVCNGLKSQTVGTFCVTQLNANAIFHARVLKGLSARNCNKRYARLCITMMPIGAPRVPYKTPIERSWQLIDLWNALITPSMSIYDTMLSLSCPITTHCFGHAYNMAAFLLAAGQKGTRTTMPLSIISLQQPAGAARGQADDMLIEANELLRIRHYLYGELAKQTGQPVEKIYEDLAHTKHFKSKEAYEYGLVDRILRPIQIKRALKKDEQIWEGETGLGS</sequence>
<dbReference type="SUPFAM" id="SSF52096">
    <property type="entry name" value="ClpP/crotonase"/>
    <property type="match status" value="1"/>
</dbReference>
<dbReference type="InterPro" id="IPR023562">
    <property type="entry name" value="ClpP/TepA"/>
</dbReference>
<dbReference type="PANTHER" id="PTHR10381">
    <property type="entry name" value="ATP-DEPENDENT CLP PROTEASE PROTEOLYTIC SUBUNIT"/>
    <property type="match status" value="1"/>
</dbReference>
<dbReference type="InterPro" id="IPR001907">
    <property type="entry name" value="ClpP"/>
</dbReference>
<evidence type="ECO:0000256" key="1">
    <source>
        <dbReference type="ARBA" id="ARBA00007039"/>
    </source>
</evidence>
<gene>
    <name evidence="3" type="ORF">HPP92_003573</name>
</gene>
<organism evidence="3 4">
    <name type="scientific">Vanilla planifolia</name>
    <name type="common">Vanilla</name>
    <dbReference type="NCBI Taxonomy" id="51239"/>
    <lineage>
        <taxon>Eukaryota</taxon>
        <taxon>Viridiplantae</taxon>
        <taxon>Streptophyta</taxon>
        <taxon>Embryophyta</taxon>
        <taxon>Tracheophyta</taxon>
        <taxon>Spermatophyta</taxon>
        <taxon>Magnoliopsida</taxon>
        <taxon>Liliopsida</taxon>
        <taxon>Asparagales</taxon>
        <taxon>Orchidaceae</taxon>
        <taxon>Vanilloideae</taxon>
        <taxon>Vanilleae</taxon>
        <taxon>Vanilla</taxon>
    </lineage>
</organism>
<dbReference type="Proteomes" id="UP000636800">
    <property type="component" value="Chromosome 1"/>
</dbReference>
<dbReference type="GO" id="GO:0006515">
    <property type="term" value="P:protein quality control for misfolded or incompletely synthesized proteins"/>
    <property type="evidence" value="ECO:0007669"/>
    <property type="project" value="TreeGrafter"/>
</dbReference>
<dbReference type="PRINTS" id="PR00127">
    <property type="entry name" value="CLPPROTEASEP"/>
</dbReference>
<dbReference type="Gene3D" id="3.90.226.10">
    <property type="entry name" value="2-enoyl-CoA Hydratase, Chain A, domain 1"/>
    <property type="match status" value="1"/>
</dbReference>
<dbReference type="GO" id="GO:0004252">
    <property type="term" value="F:serine-type endopeptidase activity"/>
    <property type="evidence" value="ECO:0007669"/>
    <property type="project" value="InterPro"/>
</dbReference>
<reference evidence="3 4" key="1">
    <citation type="journal article" date="2020" name="Nat. Food">
        <title>A phased Vanilla planifolia genome enables genetic improvement of flavour and production.</title>
        <authorList>
            <person name="Hasing T."/>
            <person name="Tang H."/>
            <person name="Brym M."/>
            <person name="Khazi F."/>
            <person name="Huang T."/>
            <person name="Chambers A.H."/>
        </authorList>
    </citation>
    <scope>NUCLEOTIDE SEQUENCE [LARGE SCALE GENOMIC DNA]</scope>
    <source>
        <tissue evidence="3">Leaf</tissue>
    </source>
</reference>
<dbReference type="EMBL" id="JADCNL010000001">
    <property type="protein sequence ID" value="KAG0498882.1"/>
    <property type="molecule type" value="Genomic_DNA"/>
</dbReference>
<accession>A0A835S7E5</accession>
<dbReference type="GO" id="GO:0051117">
    <property type="term" value="F:ATPase binding"/>
    <property type="evidence" value="ECO:0007669"/>
    <property type="project" value="TreeGrafter"/>
</dbReference>
<proteinExistence type="inferred from homology"/>
<dbReference type="GO" id="GO:0009368">
    <property type="term" value="C:endopeptidase Clp complex"/>
    <property type="evidence" value="ECO:0007669"/>
    <property type="project" value="TreeGrafter"/>
</dbReference>
<protein>
    <recommendedName>
        <fullName evidence="2">ATP-dependent Clp protease proteolytic subunit</fullName>
    </recommendedName>
</protein>
<dbReference type="AlphaFoldDB" id="A0A835S7E5"/>
<comment type="similarity">
    <text evidence="1 2">Belongs to the peptidase S14 family.</text>
</comment>
<dbReference type="InterPro" id="IPR029045">
    <property type="entry name" value="ClpP/crotonase-like_dom_sf"/>
</dbReference>
<keyword evidence="4" id="KW-1185">Reference proteome</keyword>
<evidence type="ECO:0000313" key="4">
    <source>
        <dbReference type="Proteomes" id="UP000636800"/>
    </source>
</evidence>
<dbReference type="PANTHER" id="PTHR10381:SF46">
    <property type="entry name" value="ATP-DEPENDENT CLP PROTEASE PROTEOLYTIC SUBUNIT-RELATED PROTEIN 2, CHLOROPLASTIC"/>
    <property type="match status" value="1"/>
</dbReference>
<name>A0A835S7E5_VANPL</name>
<evidence type="ECO:0000313" key="3">
    <source>
        <dbReference type="EMBL" id="KAG0498882.1"/>
    </source>
</evidence>
<dbReference type="GO" id="GO:0004176">
    <property type="term" value="F:ATP-dependent peptidase activity"/>
    <property type="evidence" value="ECO:0007669"/>
    <property type="project" value="InterPro"/>
</dbReference>
<dbReference type="CDD" id="cd07017">
    <property type="entry name" value="S14_ClpP_2"/>
    <property type="match status" value="1"/>
</dbReference>
<comment type="caution">
    <text evidence="3">The sequence shown here is derived from an EMBL/GenBank/DDBJ whole genome shotgun (WGS) entry which is preliminary data.</text>
</comment>
<dbReference type="GO" id="GO:0009536">
    <property type="term" value="C:plastid"/>
    <property type="evidence" value="ECO:0007669"/>
    <property type="project" value="UniProtKB-ARBA"/>
</dbReference>
<evidence type="ECO:0000256" key="2">
    <source>
        <dbReference type="RuleBase" id="RU003567"/>
    </source>
</evidence>
<dbReference type="Pfam" id="PF00574">
    <property type="entry name" value="CLP_protease"/>
    <property type="match status" value="1"/>
</dbReference>